<dbReference type="VEuPathDB" id="FungiDB:ASPWEDRAFT_174367"/>
<keyword evidence="3" id="KW-1185">Reference proteome</keyword>
<evidence type="ECO:0000313" key="3">
    <source>
        <dbReference type="Proteomes" id="UP000184383"/>
    </source>
</evidence>
<reference evidence="3" key="1">
    <citation type="journal article" date="2017" name="Genome Biol.">
        <title>Comparative genomics reveals high biological diversity and specific adaptations in the industrially and medically important fungal genus Aspergillus.</title>
        <authorList>
            <person name="de Vries R.P."/>
            <person name="Riley R."/>
            <person name="Wiebenga A."/>
            <person name="Aguilar-Osorio G."/>
            <person name="Amillis S."/>
            <person name="Uchima C.A."/>
            <person name="Anderluh G."/>
            <person name="Asadollahi M."/>
            <person name="Askin M."/>
            <person name="Barry K."/>
            <person name="Battaglia E."/>
            <person name="Bayram O."/>
            <person name="Benocci T."/>
            <person name="Braus-Stromeyer S.A."/>
            <person name="Caldana C."/>
            <person name="Canovas D."/>
            <person name="Cerqueira G.C."/>
            <person name="Chen F."/>
            <person name="Chen W."/>
            <person name="Choi C."/>
            <person name="Clum A."/>
            <person name="Dos Santos R.A."/>
            <person name="Damasio A.R."/>
            <person name="Diallinas G."/>
            <person name="Emri T."/>
            <person name="Fekete E."/>
            <person name="Flipphi M."/>
            <person name="Freyberg S."/>
            <person name="Gallo A."/>
            <person name="Gournas C."/>
            <person name="Habgood R."/>
            <person name="Hainaut M."/>
            <person name="Harispe M.L."/>
            <person name="Henrissat B."/>
            <person name="Hilden K.S."/>
            <person name="Hope R."/>
            <person name="Hossain A."/>
            <person name="Karabika E."/>
            <person name="Karaffa L."/>
            <person name="Karanyi Z."/>
            <person name="Krasevec N."/>
            <person name="Kuo A."/>
            <person name="Kusch H."/>
            <person name="LaButti K."/>
            <person name="Lagendijk E.L."/>
            <person name="Lapidus A."/>
            <person name="Levasseur A."/>
            <person name="Lindquist E."/>
            <person name="Lipzen A."/>
            <person name="Logrieco A.F."/>
            <person name="MacCabe A."/>
            <person name="Maekelae M.R."/>
            <person name="Malavazi I."/>
            <person name="Melin P."/>
            <person name="Meyer V."/>
            <person name="Mielnichuk N."/>
            <person name="Miskei M."/>
            <person name="Molnar A.P."/>
            <person name="Mule G."/>
            <person name="Ngan C.Y."/>
            <person name="Orejas M."/>
            <person name="Orosz E."/>
            <person name="Ouedraogo J.P."/>
            <person name="Overkamp K.M."/>
            <person name="Park H.-S."/>
            <person name="Perrone G."/>
            <person name="Piumi F."/>
            <person name="Punt P.J."/>
            <person name="Ram A.F."/>
            <person name="Ramon A."/>
            <person name="Rauscher S."/>
            <person name="Record E."/>
            <person name="Riano-Pachon D.M."/>
            <person name="Robert V."/>
            <person name="Roehrig J."/>
            <person name="Ruller R."/>
            <person name="Salamov A."/>
            <person name="Salih N.S."/>
            <person name="Samson R.A."/>
            <person name="Sandor E."/>
            <person name="Sanguinetti M."/>
            <person name="Schuetze T."/>
            <person name="Sepcic K."/>
            <person name="Shelest E."/>
            <person name="Sherlock G."/>
            <person name="Sophianopoulou V."/>
            <person name="Squina F.M."/>
            <person name="Sun H."/>
            <person name="Susca A."/>
            <person name="Todd R.B."/>
            <person name="Tsang A."/>
            <person name="Unkles S.E."/>
            <person name="van de Wiele N."/>
            <person name="van Rossen-Uffink D."/>
            <person name="Oliveira J.V."/>
            <person name="Vesth T.C."/>
            <person name="Visser J."/>
            <person name="Yu J.-H."/>
            <person name="Zhou M."/>
            <person name="Andersen M.R."/>
            <person name="Archer D.B."/>
            <person name="Baker S.E."/>
            <person name="Benoit I."/>
            <person name="Brakhage A.A."/>
            <person name="Braus G.H."/>
            <person name="Fischer R."/>
            <person name="Frisvad J.C."/>
            <person name="Goldman G.H."/>
            <person name="Houbraken J."/>
            <person name="Oakley B."/>
            <person name="Pocsi I."/>
            <person name="Scazzocchio C."/>
            <person name="Seiboth B."/>
            <person name="vanKuyk P.A."/>
            <person name="Wortman J."/>
            <person name="Dyer P.S."/>
            <person name="Grigoriev I.V."/>
        </authorList>
    </citation>
    <scope>NUCLEOTIDE SEQUENCE [LARGE SCALE GENOMIC DNA]</scope>
    <source>
        <strain evidence="3">DTO 134E9</strain>
    </source>
</reference>
<evidence type="ECO:0000256" key="1">
    <source>
        <dbReference type="SAM" id="MobiDB-lite"/>
    </source>
</evidence>
<evidence type="ECO:0000313" key="2">
    <source>
        <dbReference type="EMBL" id="OJJ32936.1"/>
    </source>
</evidence>
<feature type="region of interest" description="Disordered" evidence="1">
    <location>
        <begin position="166"/>
        <end position="189"/>
    </location>
</feature>
<dbReference type="Proteomes" id="UP000184383">
    <property type="component" value="Unassembled WGS sequence"/>
</dbReference>
<accession>A0A1L9RDD6</accession>
<gene>
    <name evidence="2" type="ORF">ASPWEDRAFT_174367</name>
</gene>
<organism evidence="2 3">
    <name type="scientific">Aspergillus wentii DTO 134E9</name>
    <dbReference type="NCBI Taxonomy" id="1073089"/>
    <lineage>
        <taxon>Eukaryota</taxon>
        <taxon>Fungi</taxon>
        <taxon>Dikarya</taxon>
        <taxon>Ascomycota</taxon>
        <taxon>Pezizomycotina</taxon>
        <taxon>Eurotiomycetes</taxon>
        <taxon>Eurotiomycetidae</taxon>
        <taxon>Eurotiales</taxon>
        <taxon>Aspergillaceae</taxon>
        <taxon>Aspergillus</taxon>
        <taxon>Aspergillus subgen. Cremei</taxon>
    </lineage>
</organism>
<dbReference type="GeneID" id="63747065"/>
<feature type="region of interest" description="Disordered" evidence="1">
    <location>
        <begin position="223"/>
        <end position="243"/>
    </location>
</feature>
<dbReference type="OrthoDB" id="303107at2759"/>
<name>A0A1L9RDD6_ASPWE</name>
<proteinExistence type="predicted"/>
<protein>
    <submittedName>
        <fullName evidence="2">Uncharacterized protein</fullName>
    </submittedName>
</protein>
<dbReference type="EMBL" id="KV878214">
    <property type="protein sequence ID" value="OJJ32936.1"/>
    <property type="molecule type" value="Genomic_DNA"/>
</dbReference>
<dbReference type="AlphaFoldDB" id="A0A1L9RDD6"/>
<dbReference type="RefSeq" id="XP_040686613.1">
    <property type="nucleotide sequence ID" value="XM_040831217.1"/>
</dbReference>
<sequence length="593" mass="67494">MAREKIAQTERAEWKPREEKELLAWLDYNVQRHGYNSFTESVSGHLRRECNVHYSTEQCTRKLYWFWKHFGNDEAKKVSALHQRGSKCLGYLPQETKDFVFGRLIQLGDREFNSVRRLRSASQISDTAASSNVRGQSSRLPVPSIVIPCKKTLDVESDTRIRKRQRFLRQRYHSSRGDSEDSTSEAMNDCSSISAQENAAASNDEDDPSGAGIEADAMIMVPAPSGTEDVNSKGGTEPIPTPTIEMESLPELEALKKQVQQMSKLQSESDLRIEFLSSRLRLADDRHREDQARLDCVKRTEMAGGGPDDRLEAQEKKIAILQERLIKARDLGRFTRLTSPEEIRSWKPQQIRETMDSVGYWMKQLLFGHKNIHVFDPRNINIDEGLAALAIIRALTAAAIYGRTALRNLDFAAHQSLLNGALFQDHVLPRRAERLACRLSKVLCPLFTDEKGKVRDQMVACGTPSIDLFATWGADEKTWKATRDKIIQIFHRALNIKCQFVTRSYRFEAVLHPPQTRFEPEQMKAETIQGGVLQADGSSMQQNLEVRLCLLPALYALRHDSTQVVYRNFVQRDAHERRDSEQLTKAVVAVEPA</sequence>